<dbReference type="InterPro" id="IPR027417">
    <property type="entry name" value="P-loop_NTPase"/>
</dbReference>
<dbReference type="Proteomes" id="UP000028524">
    <property type="component" value="Unassembled WGS sequence"/>
</dbReference>
<dbReference type="STRING" id="1283841.A0A084R0C1"/>
<dbReference type="HOGENOM" id="CLU_079145_0_0_1"/>
<evidence type="ECO:0000313" key="2">
    <source>
        <dbReference type="EMBL" id="KFA69656.1"/>
    </source>
</evidence>
<dbReference type="Gene3D" id="3.40.50.300">
    <property type="entry name" value="P-loop containing nucleotide triphosphate hydrolases"/>
    <property type="match status" value="1"/>
</dbReference>
<accession>A0A084R0C1</accession>
<evidence type="ECO:0000256" key="1">
    <source>
        <dbReference type="SAM" id="Coils"/>
    </source>
</evidence>
<sequence length="306" mass="34796">MEGLSVAASVIAVVQLSATIGSLCSQYIEDVKNAGDDVRRLLQEVTNLKAITEDIRESLSGPDSARLKSSKRLESAIEQSLARLRDLEQKLDKLKQKLYPEGPRSRIKIYINFHSLRWPFSSKEVEKAIRDLASCREAVLMALQHDHLTLLLSIDKRVDGLAIQPKEDVLTARQPHFVVPFPRDPDFVERSAIRTWIQEQYEGPASRMALVGLGGFGKSQLAINFSYEVHSKWPNRSVFWVHGSTRAMFEESYRSLADTLAIPRRHDPKINALALVRDWLQRQDVAPWLMVLDNTDNLDTFFNTTE</sequence>
<dbReference type="AlphaFoldDB" id="A0A084R0C1"/>
<dbReference type="OrthoDB" id="20872at2759"/>
<name>A0A084R0C1_STAC4</name>
<dbReference type="InParanoid" id="A0A084R0C1"/>
<reference evidence="2 3" key="1">
    <citation type="journal article" date="2014" name="BMC Genomics">
        <title>Comparative genome sequencing reveals chemotype-specific gene clusters in the toxigenic black mold Stachybotrys.</title>
        <authorList>
            <person name="Semeiks J."/>
            <person name="Borek D."/>
            <person name="Otwinowski Z."/>
            <person name="Grishin N.V."/>
        </authorList>
    </citation>
    <scope>NUCLEOTIDE SEQUENCE [LARGE SCALE GENOMIC DNA]</scope>
    <source>
        <strain evidence="2 3">IBT 40285</strain>
    </source>
</reference>
<keyword evidence="1" id="KW-0175">Coiled coil</keyword>
<evidence type="ECO:0000313" key="3">
    <source>
        <dbReference type="Proteomes" id="UP000028524"/>
    </source>
</evidence>
<gene>
    <name evidence="2" type="ORF">S40285_04031</name>
</gene>
<feature type="coiled-coil region" evidence="1">
    <location>
        <begin position="70"/>
        <end position="97"/>
    </location>
</feature>
<evidence type="ECO:0008006" key="4">
    <source>
        <dbReference type="Google" id="ProtNLM"/>
    </source>
</evidence>
<dbReference type="SUPFAM" id="SSF52540">
    <property type="entry name" value="P-loop containing nucleoside triphosphate hydrolases"/>
    <property type="match status" value="1"/>
</dbReference>
<protein>
    <recommendedName>
        <fullName evidence="4">Fungal N-terminal domain-containing protein</fullName>
    </recommendedName>
</protein>
<proteinExistence type="predicted"/>
<keyword evidence="3" id="KW-1185">Reference proteome</keyword>
<dbReference type="EMBL" id="KL659387">
    <property type="protein sequence ID" value="KFA69656.1"/>
    <property type="molecule type" value="Genomic_DNA"/>
</dbReference>
<organism evidence="2 3">
    <name type="scientific">Stachybotrys chlorohalonatus (strain IBT 40285)</name>
    <dbReference type="NCBI Taxonomy" id="1283841"/>
    <lineage>
        <taxon>Eukaryota</taxon>
        <taxon>Fungi</taxon>
        <taxon>Dikarya</taxon>
        <taxon>Ascomycota</taxon>
        <taxon>Pezizomycotina</taxon>
        <taxon>Sordariomycetes</taxon>
        <taxon>Hypocreomycetidae</taxon>
        <taxon>Hypocreales</taxon>
        <taxon>Stachybotryaceae</taxon>
        <taxon>Stachybotrys</taxon>
    </lineage>
</organism>